<dbReference type="Proteomes" id="UP000264840">
    <property type="component" value="Unplaced"/>
</dbReference>
<keyword evidence="6" id="KW-0675">Receptor</keyword>
<dbReference type="GO" id="GO:0098797">
    <property type="term" value="C:plasma membrane protein complex"/>
    <property type="evidence" value="ECO:0007669"/>
    <property type="project" value="UniProtKB-ARBA"/>
</dbReference>
<evidence type="ECO:0000313" key="10">
    <source>
        <dbReference type="Proteomes" id="UP000264840"/>
    </source>
</evidence>
<dbReference type="AlphaFoldDB" id="A0A3Q2WF70"/>
<evidence type="ECO:0000256" key="5">
    <source>
        <dbReference type="ARBA" id="ARBA00023130"/>
    </source>
</evidence>
<name>A0A3Q2WF70_HAPBU</name>
<organism evidence="9 10">
    <name type="scientific">Haplochromis burtoni</name>
    <name type="common">Burton's mouthbrooder</name>
    <name type="synonym">Chromis burtoni</name>
    <dbReference type="NCBI Taxonomy" id="8153"/>
    <lineage>
        <taxon>Eukaryota</taxon>
        <taxon>Metazoa</taxon>
        <taxon>Chordata</taxon>
        <taxon>Craniata</taxon>
        <taxon>Vertebrata</taxon>
        <taxon>Euteleostomi</taxon>
        <taxon>Actinopterygii</taxon>
        <taxon>Neopterygii</taxon>
        <taxon>Teleostei</taxon>
        <taxon>Neoteleostei</taxon>
        <taxon>Acanthomorphata</taxon>
        <taxon>Ovalentaria</taxon>
        <taxon>Cichlomorphae</taxon>
        <taxon>Cichliformes</taxon>
        <taxon>Cichlidae</taxon>
        <taxon>African cichlids</taxon>
        <taxon>Pseudocrenilabrinae</taxon>
        <taxon>Haplochromini</taxon>
        <taxon>Haplochromis</taxon>
    </lineage>
</organism>
<comment type="subcellular location">
    <subcellularLocation>
        <location evidence="1">Cell membrane</location>
        <topology evidence="1">Single-pass type I membrane protein</topology>
    </subcellularLocation>
</comment>
<dbReference type="InterPro" id="IPR024128">
    <property type="entry name" value="T-cell_CD3_zeta"/>
</dbReference>
<evidence type="ECO:0000313" key="9">
    <source>
        <dbReference type="Ensembl" id="ENSHBUP00000024021.1"/>
    </source>
</evidence>
<keyword evidence="7" id="KW-0812">Transmembrane</keyword>
<dbReference type="Ensembl" id="ENSHBUT00000009601.1">
    <property type="protein sequence ID" value="ENSHBUP00000024021.1"/>
    <property type="gene ID" value="ENSHBUG00000005179.1"/>
</dbReference>
<dbReference type="GeneTree" id="ENSGT00940000177034"/>
<keyword evidence="7" id="KW-1133">Transmembrane helix</keyword>
<evidence type="ECO:0000256" key="1">
    <source>
        <dbReference type="ARBA" id="ARBA00004251"/>
    </source>
</evidence>
<keyword evidence="10" id="KW-1185">Reference proteome</keyword>
<evidence type="ECO:0000256" key="6">
    <source>
        <dbReference type="ARBA" id="ARBA00023170"/>
    </source>
</evidence>
<evidence type="ECO:0000256" key="2">
    <source>
        <dbReference type="ARBA" id="ARBA00022475"/>
    </source>
</evidence>
<reference evidence="9" key="1">
    <citation type="submission" date="2025-08" db="UniProtKB">
        <authorList>
            <consortium name="Ensembl"/>
        </authorList>
    </citation>
    <scope>IDENTIFICATION</scope>
</reference>
<feature type="transmembrane region" description="Helical" evidence="7">
    <location>
        <begin position="100"/>
        <end position="121"/>
    </location>
</feature>
<sequence length="130" mass="14666">MDTLGKGVFALSVLAVPVSCSDNFFTEPVICYFLDGFLIIYCIIVTGLFFREKFSKGPSVGVTEENGIYQELERPKDADPYEVLDPSKRKVWDTSFVGKLFNGHILTFSGAFILVLFLHIVEKSRQEKET</sequence>
<feature type="transmembrane region" description="Helical" evidence="7">
    <location>
        <begin position="30"/>
        <end position="50"/>
    </location>
</feature>
<keyword evidence="8" id="KW-0732">Signal</keyword>
<feature type="signal peptide" evidence="8">
    <location>
        <begin position="1"/>
        <end position="20"/>
    </location>
</feature>
<evidence type="ECO:0000256" key="7">
    <source>
        <dbReference type="SAM" id="Phobius"/>
    </source>
</evidence>
<dbReference type="GO" id="GO:0002250">
    <property type="term" value="P:adaptive immune response"/>
    <property type="evidence" value="ECO:0007669"/>
    <property type="project" value="UniProtKB-KW"/>
</dbReference>
<dbReference type="InterPro" id="IPR021663">
    <property type="entry name" value="CD3_zeta/IgE_Fc_rcpt_gamma"/>
</dbReference>
<evidence type="ECO:0000256" key="4">
    <source>
        <dbReference type="ARBA" id="ARBA00022859"/>
    </source>
</evidence>
<accession>A0A3Q2WF70</accession>
<evidence type="ECO:0000256" key="3">
    <source>
        <dbReference type="ARBA" id="ARBA00022553"/>
    </source>
</evidence>
<dbReference type="Pfam" id="PF11628">
    <property type="entry name" value="TCR_zetazeta"/>
    <property type="match status" value="1"/>
</dbReference>
<proteinExistence type="predicted"/>
<keyword evidence="5" id="KW-1064">Adaptive immunity</keyword>
<dbReference type="PANTHER" id="PTHR10035:SF2">
    <property type="entry name" value="T-CELL SURFACE GLYCOPROTEIN CD3 ZETA CHAIN"/>
    <property type="match status" value="1"/>
</dbReference>
<protein>
    <submittedName>
        <fullName evidence="9">T-cell surface glycoprotein CD3 zeta chain-like</fullName>
    </submittedName>
</protein>
<dbReference type="PANTHER" id="PTHR10035">
    <property type="entry name" value="T-CELL SURFACE GLYCOPROTEIN CD3 ZETA CHAIN"/>
    <property type="match status" value="1"/>
</dbReference>
<keyword evidence="7" id="KW-0472">Membrane</keyword>
<evidence type="ECO:0000256" key="8">
    <source>
        <dbReference type="SAM" id="SignalP"/>
    </source>
</evidence>
<reference evidence="9" key="2">
    <citation type="submission" date="2025-09" db="UniProtKB">
        <authorList>
            <consortium name="Ensembl"/>
        </authorList>
    </citation>
    <scope>IDENTIFICATION</scope>
</reference>
<keyword evidence="3" id="KW-0597">Phosphoprotein</keyword>
<feature type="chain" id="PRO_5018625634" evidence="8">
    <location>
        <begin position="21"/>
        <end position="130"/>
    </location>
</feature>
<keyword evidence="2" id="KW-1003">Cell membrane</keyword>
<keyword evidence="4" id="KW-0391">Immunity</keyword>